<evidence type="ECO:0000256" key="3">
    <source>
        <dbReference type="ARBA" id="ARBA00023163"/>
    </source>
</evidence>
<dbReference type="SUPFAM" id="SSF53822">
    <property type="entry name" value="Periplasmic binding protein-like I"/>
    <property type="match status" value="1"/>
</dbReference>
<proteinExistence type="predicted"/>
<dbReference type="EMBL" id="FZNS01000013">
    <property type="protein sequence ID" value="SNR96018.1"/>
    <property type="molecule type" value="Genomic_DNA"/>
</dbReference>
<protein>
    <submittedName>
        <fullName evidence="5">Transcriptional regulator, LacI family</fullName>
    </submittedName>
</protein>
<keyword evidence="1" id="KW-0805">Transcription regulation</keyword>
<evidence type="ECO:0000256" key="2">
    <source>
        <dbReference type="ARBA" id="ARBA00023125"/>
    </source>
</evidence>
<dbReference type="Pfam" id="PF13377">
    <property type="entry name" value="Peripla_BP_3"/>
    <property type="match status" value="1"/>
</dbReference>
<evidence type="ECO:0000313" key="6">
    <source>
        <dbReference type="Proteomes" id="UP000198310"/>
    </source>
</evidence>
<dbReference type="SUPFAM" id="SSF47413">
    <property type="entry name" value="lambda repressor-like DNA-binding domains"/>
    <property type="match status" value="1"/>
</dbReference>
<feature type="domain" description="HTH lacI-type" evidence="4">
    <location>
        <begin position="36"/>
        <end position="91"/>
    </location>
</feature>
<accession>A0A239AM05</accession>
<dbReference type="InterPro" id="IPR046335">
    <property type="entry name" value="LacI/GalR-like_sensor"/>
</dbReference>
<gene>
    <name evidence="5" type="ORF">SAMN06269173_11351</name>
</gene>
<name>A0A239AM05_9BACT</name>
<organism evidence="5 6">
    <name type="scientific">Hymenobacter mucosus</name>
    <dbReference type="NCBI Taxonomy" id="1411120"/>
    <lineage>
        <taxon>Bacteria</taxon>
        <taxon>Pseudomonadati</taxon>
        <taxon>Bacteroidota</taxon>
        <taxon>Cytophagia</taxon>
        <taxon>Cytophagales</taxon>
        <taxon>Hymenobacteraceae</taxon>
        <taxon>Hymenobacter</taxon>
    </lineage>
</organism>
<keyword evidence="6" id="KW-1185">Reference proteome</keyword>
<reference evidence="6" key="1">
    <citation type="submission" date="2017-06" db="EMBL/GenBank/DDBJ databases">
        <authorList>
            <person name="Varghese N."/>
            <person name="Submissions S."/>
        </authorList>
    </citation>
    <scope>NUCLEOTIDE SEQUENCE [LARGE SCALE GENOMIC DNA]</scope>
    <source>
        <strain evidence="6">DSM 28041</strain>
    </source>
</reference>
<keyword evidence="3" id="KW-0804">Transcription</keyword>
<dbReference type="GO" id="GO:0000976">
    <property type="term" value="F:transcription cis-regulatory region binding"/>
    <property type="evidence" value="ECO:0007669"/>
    <property type="project" value="TreeGrafter"/>
</dbReference>
<dbReference type="Gene3D" id="1.10.260.40">
    <property type="entry name" value="lambda repressor-like DNA-binding domains"/>
    <property type="match status" value="1"/>
</dbReference>
<dbReference type="Pfam" id="PF00356">
    <property type="entry name" value="LacI"/>
    <property type="match status" value="1"/>
</dbReference>
<dbReference type="PANTHER" id="PTHR30146:SF109">
    <property type="entry name" value="HTH-TYPE TRANSCRIPTIONAL REGULATOR GALS"/>
    <property type="match status" value="1"/>
</dbReference>
<dbReference type="InterPro" id="IPR028082">
    <property type="entry name" value="Peripla_BP_I"/>
</dbReference>
<sequence>MVRLLPLAPGKYIRNVLELKRSAPANELKLKKKILIHDIAKHLDVSIATVSLVLNGKAKEKRISDVLAEKVLKYVEEVGYKPNQLAKSLRTGKTHVIGLVVEDIANPFFATVAGLIEKKILARGYRIIYCSTNDDTAKTRDLLTMFQERHVDGYILALPDGVETDVRALVRSGKPLVLFDRELAGVLANAVVVDGAQGMYEATQHLLNQGFTSVGMVTLQAGQAQMQARLQGYAQAMQELHLPELVLEIAFQQEREQIIAQIQAFCQANPECNALLFATNYLGVYGLEALSRLGRRIPEHMAIVSFDDHDLFRLYSPTITVVAQPLEAMAESIISTLLKALEGPVETGRSTQLQLAPQLIVRESSIRVPEKTRPKTSRTKA</sequence>
<dbReference type="Gene3D" id="3.40.50.2300">
    <property type="match status" value="2"/>
</dbReference>
<dbReference type="InterPro" id="IPR000843">
    <property type="entry name" value="HTH_LacI"/>
</dbReference>
<dbReference type="PANTHER" id="PTHR30146">
    <property type="entry name" value="LACI-RELATED TRANSCRIPTIONAL REPRESSOR"/>
    <property type="match status" value="1"/>
</dbReference>
<dbReference type="SMART" id="SM00354">
    <property type="entry name" value="HTH_LACI"/>
    <property type="match status" value="1"/>
</dbReference>
<dbReference type="PROSITE" id="PS50932">
    <property type="entry name" value="HTH_LACI_2"/>
    <property type="match status" value="1"/>
</dbReference>
<keyword evidence="2" id="KW-0238">DNA-binding</keyword>
<evidence type="ECO:0000259" key="4">
    <source>
        <dbReference type="PROSITE" id="PS50932"/>
    </source>
</evidence>
<evidence type="ECO:0000313" key="5">
    <source>
        <dbReference type="EMBL" id="SNR96018.1"/>
    </source>
</evidence>
<dbReference type="Proteomes" id="UP000198310">
    <property type="component" value="Unassembled WGS sequence"/>
</dbReference>
<dbReference type="GO" id="GO:0003700">
    <property type="term" value="F:DNA-binding transcription factor activity"/>
    <property type="evidence" value="ECO:0007669"/>
    <property type="project" value="TreeGrafter"/>
</dbReference>
<dbReference type="AlphaFoldDB" id="A0A239AM05"/>
<evidence type="ECO:0000256" key="1">
    <source>
        <dbReference type="ARBA" id="ARBA00023015"/>
    </source>
</evidence>
<dbReference type="InterPro" id="IPR010982">
    <property type="entry name" value="Lambda_DNA-bd_dom_sf"/>
</dbReference>
<dbReference type="CDD" id="cd01392">
    <property type="entry name" value="HTH_LacI"/>
    <property type="match status" value="1"/>
</dbReference>